<reference evidence="6" key="1">
    <citation type="journal article" date="2014" name="Front. Microbiol.">
        <title>High frequency of phylogenetically diverse reductive dehalogenase-homologous genes in deep subseafloor sedimentary metagenomes.</title>
        <authorList>
            <person name="Kawai M."/>
            <person name="Futagami T."/>
            <person name="Toyoda A."/>
            <person name="Takaki Y."/>
            <person name="Nishi S."/>
            <person name="Hori S."/>
            <person name="Arai W."/>
            <person name="Tsubouchi T."/>
            <person name="Morono Y."/>
            <person name="Uchiyama I."/>
            <person name="Ito T."/>
            <person name="Fujiyama A."/>
            <person name="Inagaki F."/>
            <person name="Takami H."/>
        </authorList>
    </citation>
    <scope>NUCLEOTIDE SEQUENCE</scope>
    <source>
        <strain evidence="6">Expedition CK06-06</strain>
    </source>
</reference>
<keyword evidence="4" id="KW-0456">Lyase</keyword>
<dbReference type="GO" id="GO:0046872">
    <property type="term" value="F:metal ion binding"/>
    <property type="evidence" value="ECO:0007669"/>
    <property type="project" value="UniProtKB-KW"/>
</dbReference>
<dbReference type="GO" id="GO:0016846">
    <property type="term" value="F:carbon-sulfur lyase activity"/>
    <property type="evidence" value="ECO:0007669"/>
    <property type="project" value="InterPro"/>
</dbReference>
<dbReference type="PROSITE" id="PS51891">
    <property type="entry name" value="CENP_V_GFA"/>
    <property type="match status" value="1"/>
</dbReference>
<evidence type="ECO:0000259" key="5">
    <source>
        <dbReference type="PROSITE" id="PS51891"/>
    </source>
</evidence>
<dbReference type="Gene3D" id="3.90.1590.10">
    <property type="entry name" value="glutathione-dependent formaldehyde- activating enzyme (gfa)"/>
    <property type="match status" value="1"/>
</dbReference>
<feature type="domain" description="CENP-V/GFA" evidence="5">
    <location>
        <begin position="7"/>
        <end position="107"/>
    </location>
</feature>
<comment type="similarity">
    <text evidence="1">Belongs to the Gfa family.</text>
</comment>
<proteinExistence type="inferred from homology"/>
<gene>
    <name evidence="6" type="ORF">S03H2_45185</name>
</gene>
<evidence type="ECO:0000256" key="1">
    <source>
        <dbReference type="ARBA" id="ARBA00005495"/>
    </source>
</evidence>
<dbReference type="Pfam" id="PF04828">
    <property type="entry name" value="GFA"/>
    <property type="match status" value="1"/>
</dbReference>
<dbReference type="InterPro" id="IPR006913">
    <property type="entry name" value="CENP-V/GFA"/>
</dbReference>
<evidence type="ECO:0000256" key="2">
    <source>
        <dbReference type="ARBA" id="ARBA00022723"/>
    </source>
</evidence>
<protein>
    <recommendedName>
        <fullName evidence="5">CENP-V/GFA domain-containing protein</fullName>
    </recommendedName>
</protein>
<evidence type="ECO:0000256" key="3">
    <source>
        <dbReference type="ARBA" id="ARBA00022833"/>
    </source>
</evidence>
<organism evidence="6">
    <name type="scientific">marine sediment metagenome</name>
    <dbReference type="NCBI Taxonomy" id="412755"/>
    <lineage>
        <taxon>unclassified sequences</taxon>
        <taxon>metagenomes</taxon>
        <taxon>ecological metagenomes</taxon>
    </lineage>
</organism>
<dbReference type="EMBL" id="BARU01028291">
    <property type="protein sequence ID" value="GAH68958.1"/>
    <property type="molecule type" value="Genomic_DNA"/>
</dbReference>
<sequence length="107" mass="11461">MASDHKHTGGCMCGAIRFEVGSPPQTSTVCYCEYCRHSAGAVSVAWLTFRADDFAYTIGSPSSFASSPGVSRTFCSRCGTSLTYTSDRRKGEIDVTTGAMDHPEAYP</sequence>
<dbReference type="AlphaFoldDB" id="X1JGV6"/>
<comment type="caution">
    <text evidence="6">The sequence shown here is derived from an EMBL/GenBank/DDBJ whole genome shotgun (WGS) entry which is preliminary data.</text>
</comment>
<keyword evidence="3" id="KW-0862">Zinc</keyword>
<name>X1JGV6_9ZZZZ</name>
<dbReference type="InterPro" id="IPR011057">
    <property type="entry name" value="Mss4-like_sf"/>
</dbReference>
<keyword evidence="2" id="KW-0479">Metal-binding</keyword>
<accession>X1JGV6</accession>
<dbReference type="PANTHER" id="PTHR33337:SF40">
    <property type="entry name" value="CENP-V_GFA DOMAIN-CONTAINING PROTEIN-RELATED"/>
    <property type="match status" value="1"/>
</dbReference>
<feature type="non-terminal residue" evidence="6">
    <location>
        <position position="107"/>
    </location>
</feature>
<evidence type="ECO:0000256" key="4">
    <source>
        <dbReference type="ARBA" id="ARBA00023239"/>
    </source>
</evidence>
<dbReference type="SUPFAM" id="SSF51316">
    <property type="entry name" value="Mss4-like"/>
    <property type="match status" value="1"/>
</dbReference>
<evidence type="ECO:0000313" key="6">
    <source>
        <dbReference type="EMBL" id="GAH68958.1"/>
    </source>
</evidence>
<dbReference type="PANTHER" id="PTHR33337">
    <property type="entry name" value="GFA DOMAIN-CONTAINING PROTEIN"/>
    <property type="match status" value="1"/>
</dbReference>